<evidence type="ECO:0000256" key="6">
    <source>
        <dbReference type="PROSITE-ProRule" id="PRU00221"/>
    </source>
</evidence>
<sequence>MDDALKTFHIGKTFGDNKGNINALDFHRSEDLVVSAGDDESIHLYNTATGAKVKTVMSKRYGVACISFTHDPKSVICASKNPWDESLRYLSLHDNRYFKGHRDRVVGVSMSPKNDTFMSASLDKTIRFWDLRNTACQGLLQTHCSGHPCAAYDQQGLVVAVSTEDGLLKLYDVRSFEKGPFTTFHLQPTAEGKSPPILSSLMFSYDGWKIFATSPGCIQILDAYKGTCLHTIHRPEAPSMPPQNFDISISPDDQYVISGCPDYTIRAWRVSNGTEAACWSGLSGLATVVKWAPRRKLVASGDTEGKLALWVPTAKPPTITTIDVDDDMMTGP</sequence>
<evidence type="ECO:0000256" key="5">
    <source>
        <dbReference type="ARBA" id="ARBA00023242"/>
    </source>
</evidence>
<dbReference type="GO" id="GO:0048188">
    <property type="term" value="C:Set1C/COMPASS complex"/>
    <property type="evidence" value="ECO:0007669"/>
    <property type="project" value="TreeGrafter"/>
</dbReference>
<dbReference type="EMBL" id="LGRX02010898">
    <property type="protein sequence ID" value="KAK3269524.1"/>
    <property type="molecule type" value="Genomic_DNA"/>
</dbReference>
<evidence type="ECO:0000313" key="7">
    <source>
        <dbReference type="EMBL" id="KAK3269524.1"/>
    </source>
</evidence>
<evidence type="ECO:0000256" key="1">
    <source>
        <dbReference type="ARBA" id="ARBA00004123"/>
    </source>
</evidence>
<dbReference type="Gene3D" id="2.130.10.10">
    <property type="entry name" value="YVTN repeat-like/Quinoprotein amine dehydrogenase"/>
    <property type="match status" value="2"/>
</dbReference>
<name>A0AAE0L2L2_9CHLO</name>
<dbReference type="PROSITE" id="PS50082">
    <property type="entry name" value="WD_REPEATS_2"/>
    <property type="match status" value="3"/>
</dbReference>
<dbReference type="PANTHER" id="PTHR19861:SF0">
    <property type="entry name" value="WD REPEAT-CONTAINING PROTEIN 82"/>
    <property type="match status" value="1"/>
</dbReference>
<keyword evidence="5" id="KW-0539">Nucleus</keyword>
<dbReference type="InterPro" id="IPR036322">
    <property type="entry name" value="WD40_repeat_dom_sf"/>
</dbReference>
<dbReference type="InterPro" id="IPR015943">
    <property type="entry name" value="WD40/YVTN_repeat-like_dom_sf"/>
</dbReference>
<keyword evidence="8" id="KW-1185">Reference proteome</keyword>
<dbReference type="Pfam" id="PF00400">
    <property type="entry name" value="WD40"/>
    <property type="match status" value="3"/>
</dbReference>
<evidence type="ECO:0000313" key="8">
    <source>
        <dbReference type="Proteomes" id="UP001190700"/>
    </source>
</evidence>
<evidence type="ECO:0000256" key="3">
    <source>
        <dbReference type="ARBA" id="ARBA00022574"/>
    </source>
</evidence>
<feature type="repeat" description="WD" evidence="6">
    <location>
        <begin position="98"/>
        <end position="133"/>
    </location>
</feature>
<accession>A0AAE0L2L2</accession>
<dbReference type="SMART" id="SM00320">
    <property type="entry name" value="WD40"/>
    <property type="match status" value="5"/>
</dbReference>
<comment type="subcellular location">
    <subcellularLocation>
        <location evidence="1">Nucleus</location>
    </subcellularLocation>
</comment>
<dbReference type="PANTHER" id="PTHR19861">
    <property type="entry name" value="WD40 REPEAT PROTEIN SWD2"/>
    <property type="match status" value="1"/>
</dbReference>
<dbReference type="AlphaFoldDB" id="A0AAE0L2L2"/>
<comment type="similarity">
    <text evidence="2">Belongs to the WD repeat SWD2 family.</text>
</comment>
<comment type="caution">
    <text evidence="7">The sequence shown here is derived from an EMBL/GenBank/DDBJ whole genome shotgun (WGS) entry which is preliminary data.</text>
</comment>
<dbReference type="Proteomes" id="UP001190700">
    <property type="component" value="Unassembled WGS sequence"/>
</dbReference>
<keyword evidence="3 6" id="KW-0853">WD repeat</keyword>
<gene>
    <name evidence="7" type="ORF">CYMTET_22036</name>
</gene>
<dbReference type="GO" id="GO:0003682">
    <property type="term" value="F:chromatin binding"/>
    <property type="evidence" value="ECO:0007669"/>
    <property type="project" value="TreeGrafter"/>
</dbReference>
<protein>
    <submittedName>
        <fullName evidence="7">Uncharacterized protein</fullName>
    </submittedName>
</protein>
<dbReference type="InterPro" id="IPR001680">
    <property type="entry name" value="WD40_rpt"/>
</dbReference>
<proteinExistence type="inferred from homology"/>
<reference evidence="7 8" key="1">
    <citation type="journal article" date="2015" name="Genome Biol. Evol.">
        <title>Comparative Genomics of a Bacterivorous Green Alga Reveals Evolutionary Causalities and Consequences of Phago-Mixotrophic Mode of Nutrition.</title>
        <authorList>
            <person name="Burns J.A."/>
            <person name="Paasch A."/>
            <person name="Narechania A."/>
            <person name="Kim E."/>
        </authorList>
    </citation>
    <scope>NUCLEOTIDE SEQUENCE [LARGE SCALE GENOMIC DNA]</scope>
    <source>
        <strain evidence="7 8">PLY_AMNH</strain>
    </source>
</reference>
<dbReference type="SUPFAM" id="SSF50978">
    <property type="entry name" value="WD40 repeat-like"/>
    <property type="match status" value="1"/>
</dbReference>
<organism evidence="7 8">
    <name type="scientific">Cymbomonas tetramitiformis</name>
    <dbReference type="NCBI Taxonomy" id="36881"/>
    <lineage>
        <taxon>Eukaryota</taxon>
        <taxon>Viridiplantae</taxon>
        <taxon>Chlorophyta</taxon>
        <taxon>Pyramimonadophyceae</taxon>
        <taxon>Pyramimonadales</taxon>
        <taxon>Pyramimonadaceae</taxon>
        <taxon>Cymbomonas</taxon>
    </lineage>
</organism>
<evidence type="ECO:0000256" key="4">
    <source>
        <dbReference type="ARBA" id="ARBA00022737"/>
    </source>
</evidence>
<dbReference type="PROSITE" id="PS50294">
    <property type="entry name" value="WD_REPEATS_REGION"/>
    <property type="match status" value="1"/>
</dbReference>
<keyword evidence="4" id="KW-0677">Repeat</keyword>
<dbReference type="GO" id="GO:0016070">
    <property type="term" value="P:RNA metabolic process"/>
    <property type="evidence" value="ECO:0007669"/>
    <property type="project" value="UniProtKB-ARBA"/>
</dbReference>
<feature type="repeat" description="WD" evidence="6">
    <location>
        <begin position="247"/>
        <end position="278"/>
    </location>
</feature>
<dbReference type="InterPro" id="IPR037867">
    <property type="entry name" value="Swd2/WDR82"/>
</dbReference>
<feature type="repeat" description="WD" evidence="6">
    <location>
        <begin position="14"/>
        <end position="55"/>
    </location>
</feature>
<evidence type="ECO:0000256" key="2">
    <source>
        <dbReference type="ARBA" id="ARBA00005616"/>
    </source>
</evidence>